<dbReference type="InterPro" id="IPR013830">
    <property type="entry name" value="SGNH_hydro"/>
</dbReference>
<gene>
    <name evidence="3" type="ORF">GCM10022210_07430</name>
</gene>
<comment type="caution">
    <text evidence="3">The sequence shown here is derived from an EMBL/GenBank/DDBJ whole genome shotgun (WGS) entry which is preliminary data.</text>
</comment>
<feature type="transmembrane region" description="Helical" evidence="1">
    <location>
        <begin position="7"/>
        <end position="28"/>
    </location>
</feature>
<dbReference type="Proteomes" id="UP001500742">
    <property type="component" value="Unassembled WGS sequence"/>
</dbReference>
<name>A0ABP7P9S8_9SPHI</name>
<evidence type="ECO:0000259" key="2">
    <source>
        <dbReference type="Pfam" id="PF13472"/>
    </source>
</evidence>
<dbReference type="InterPro" id="IPR036514">
    <property type="entry name" value="SGNH_hydro_sf"/>
</dbReference>
<dbReference type="RefSeq" id="WP_259091927.1">
    <property type="nucleotide sequence ID" value="NZ_BAAAZC010000006.1"/>
</dbReference>
<accession>A0ABP7P9S8</accession>
<keyword evidence="1" id="KW-1133">Transmembrane helix</keyword>
<keyword evidence="4" id="KW-1185">Reference proteome</keyword>
<dbReference type="InterPro" id="IPR051532">
    <property type="entry name" value="Ester_Hydrolysis_Enzymes"/>
</dbReference>
<evidence type="ECO:0000313" key="4">
    <source>
        <dbReference type="Proteomes" id="UP001500742"/>
    </source>
</evidence>
<feature type="domain" description="SGNH hydrolase-type esterase" evidence="2">
    <location>
        <begin position="72"/>
        <end position="212"/>
    </location>
</feature>
<sequence length="225" mass="26196">MAINKKLIYKYIFIISIALNVLTIGYFIDKKVLFGIESRHQFERQKWNELFSTAHDSTEIIFIGTSLTQNFRLQEEFNNPHLKNMGFGGTETPAILNNFKRIIVRKPPKIFLEGGINDVQNGLNMDDAFKNFVEMCTLAKTVSPRTKLFVQSVLPTMTSKFNERIEGYNSRIMDYCKVHNIPYINMYHDFIVDGKLNPLATIDGIHLTPYGYYLWKKHLLPYINE</sequence>
<dbReference type="PANTHER" id="PTHR30383:SF5">
    <property type="entry name" value="SGNH HYDROLASE-TYPE ESTERASE DOMAIN-CONTAINING PROTEIN"/>
    <property type="match status" value="1"/>
</dbReference>
<dbReference type="Gene3D" id="3.40.50.1110">
    <property type="entry name" value="SGNH hydrolase"/>
    <property type="match status" value="1"/>
</dbReference>
<keyword evidence="1" id="KW-0812">Transmembrane</keyword>
<evidence type="ECO:0000313" key="3">
    <source>
        <dbReference type="EMBL" id="GAA3962023.1"/>
    </source>
</evidence>
<protein>
    <recommendedName>
        <fullName evidence="2">SGNH hydrolase-type esterase domain-containing protein</fullName>
    </recommendedName>
</protein>
<proteinExistence type="predicted"/>
<reference evidence="4" key="1">
    <citation type="journal article" date="2019" name="Int. J. Syst. Evol. Microbiol.">
        <title>The Global Catalogue of Microorganisms (GCM) 10K type strain sequencing project: providing services to taxonomists for standard genome sequencing and annotation.</title>
        <authorList>
            <consortium name="The Broad Institute Genomics Platform"/>
            <consortium name="The Broad Institute Genome Sequencing Center for Infectious Disease"/>
            <person name="Wu L."/>
            <person name="Ma J."/>
        </authorList>
    </citation>
    <scope>NUCLEOTIDE SEQUENCE [LARGE SCALE GENOMIC DNA]</scope>
    <source>
        <strain evidence="4">JCM 16601</strain>
    </source>
</reference>
<keyword evidence="1" id="KW-0472">Membrane</keyword>
<dbReference type="PANTHER" id="PTHR30383">
    <property type="entry name" value="THIOESTERASE 1/PROTEASE 1/LYSOPHOSPHOLIPASE L1"/>
    <property type="match status" value="1"/>
</dbReference>
<dbReference type="Pfam" id="PF13472">
    <property type="entry name" value="Lipase_GDSL_2"/>
    <property type="match status" value="1"/>
</dbReference>
<dbReference type="EMBL" id="BAAAZC010000006">
    <property type="protein sequence ID" value="GAA3962023.1"/>
    <property type="molecule type" value="Genomic_DNA"/>
</dbReference>
<dbReference type="SUPFAM" id="SSF52266">
    <property type="entry name" value="SGNH hydrolase"/>
    <property type="match status" value="1"/>
</dbReference>
<evidence type="ECO:0000256" key="1">
    <source>
        <dbReference type="SAM" id="Phobius"/>
    </source>
</evidence>
<organism evidence="3 4">
    <name type="scientific">Mucilaginibacter dorajii</name>
    <dbReference type="NCBI Taxonomy" id="692994"/>
    <lineage>
        <taxon>Bacteria</taxon>
        <taxon>Pseudomonadati</taxon>
        <taxon>Bacteroidota</taxon>
        <taxon>Sphingobacteriia</taxon>
        <taxon>Sphingobacteriales</taxon>
        <taxon>Sphingobacteriaceae</taxon>
        <taxon>Mucilaginibacter</taxon>
    </lineage>
</organism>